<name>A0A9N9JI78_9GLOM</name>
<dbReference type="EMBL" id="CAJVPV010053487">
    <property type="protein sequence ID" value="CAG8782013.1"/>
    <property type="molecule type" value="Genomic_DNA"/>
</dbReference>
<evidence type="ECO:0000256" key="3">
    <source>
        <dbReference type="ARBA" id="ARBA00022695"/>
    </source>
</evidence>
<gene>
    <name evidence="5" type="ORF">AMORRO_LOCUS17402</name>
</gene>
<organism evidence="5 6">
    <name type="scientific">Acaulospora morrowiae</name>
    <dbReference type="NCBI Taxonomy" id="94023"/>
    <lineage>
        <taxon>Eukaryota</taxon>
        <taxon>Fungi</taxon>
        <taxon>Fungi incertae sedis</taxon>
        <taxon>Mucoromycota</taxon>
        <taxon>Glomeromycotina</taxon>
        <taxon>Glomeromycetes</taxon>
        <taxon>Diversisporales</taxon>
        <taxon>Acaulosporaceae</taxon>
        <taxon>Acaulospora</taxon>
    </lineage>
</organism>
<keyword evidence="2" id="KW-0808">Transferase</keyword>
<evidence type="ECO:0000256" key="4">
    <source>
        <dbReference type="ARBA" id="ARBA00022932"/>
    </source>
</evidence>
<dbReference type="AlphaFoldDB" id="A0A9N9JI78"/>
<dbReference type="OrthoDB" id="2386668at2759"/>
<dbReference type="EC" id="2.7.7.7" evidence="1"/>
<reference evidence="5" key="1">
    <citation type="submission" date="2021-06" db="EMBL/GenBank/DDBJ databases">
        <authorList>
            <person name="Kallberg Y."/>
            <person name="Tangrot J."/>
            <person name="Rosling A."/>
        </authorList>
    </citation>
    <scope>NUCLEOTIDE SEQUENCE</scope>
    <source>
        <strain evidence="5">CL551</strain>
    </source>
</reference>
<dbReference type="SUPFAM" id="SSF56672">
    <property type="entry name" value="DNA/RNA polymerases"/>
    <property type="match status" value="1"/>
</dbReference>
<evidence type="ECO:0000313" key="6">
    <source>
        <dbReference type="Proteomes" id="UP000789342"/>
    </source>
</evidence>
<proteinExistence type="predicted"/>
<dbReference type="InterPro" id="IPR043502">
    <property type="entry name" value="DNA/RNA_pol_sf"/>
</dbReference>
<accession>A0A9N9JI78</accession>
<keyword evidence="4" id="KW-0239">DNA-directed DNA polymerase</keyword>
<feature type="non-terminal residue" evidence="5">
    <location>
        <position position="188"/>
    </location>
</feature>
<dbReference type="Proteomes" id="UP000789342">
    <property type="component" value="Unassembled WGS sequence"/>
</dbReference>
<dbReference type="GO" id="GO:0003887">
    <property type="term" value="F:DNA-directed DNA polymerase activity"/>
    <property type="evidence" value="ECO:0007669"/>
    <property type="project" value="UniProtKB-KW"/>
</dbReference>
<dbReference type="Gene3D" id="1.10.132.60">
    <property type="entry name" value="DNA polymerase family B, C-terminal domain"/>
    <property type="match status" value="1"/>
</dbReference>
<evidence type="ECO:0000256" key="2">
    <source>
        <dbReference type="ARBA" id="ARBA00022679"/>
    </source>
</evidence>
<dbReference type="InterPro" id="IPR042087">
    <property type="entry name" value="DNA_pol_B_thumb"/>
</dbReference>
<evidence type="ECO:0000256" key="1">
    <source>
        <dbReference type="ARBA" id="ARBA00012417"/>
    </source>
</evidence>
<sequence>KLFIRGIDIVKKGKSKYFKNVCEKVMRKIVDMNNEMGVFDTVLSMIESNMKMNEFANRMLKRDIKIEEGERFDYYIIKHPDRNAKIHQKMVLVKYFDDKKMKIDMKYYIKTLIGTLAHFINHYDQFQTNNIDYKKRDETSQKNAEKFLRDYVTMIDDRMTSYDIRDFFLIPASTKRINLKQENGGREK</sequence>
<feature type="non-terminal residue" evidence="5">
    <location>
        <position position="1"/>
    </location>
</feature>
<keyword evidence="6" id="KW-1185">Reference proteome</keyword>
<comment type="caution">
    <text evidence="5">The sequence shown here is derived from an EMBL/GenBank/DDBJ whole genome shotgun (WGS) entry which is preliminary data.</text>
</comment>
<keyword evidence="3" id="KW-0548">Nucleotidyltransferase</keyword>
<evidence type="ECO:0000313" key="5">
    <source>
        <dbReference type="EMBL" id="CAG8782013.1"/>
    </source>
</evidence>
<protein>
    <recommendedName>
        <fullName evidence="1">DNA-directed DNA polymerase</fullName>
        <ecNumber evidence="1">2.7.7.7</ecNumber>
    </recommendedName>
</protein>